<dbReference type="Gene3D" id="3.30.930.10">
    <property type="entry name" value="Bira Bifunctional Protein, Domain 2"/>
    <property type="match status" value="1"/>
</dbReference>
<dbReference type="GO" id="GO:0004821">
    <property type="term" value="F:histidine-tRNA ligase activity"/>
    <property type="evidence" value="ECO:0007669"/>
    <property type="project" value="UniProtKB-EC"/>
</dbReference>
<keyword evidence="4" id="KW-0547">Nucleotide-binding</keyword>
<dbReference type="PROSITE" id="PS50862">
    <property type="entry name" value="AA_TRNA_LIGASE_II"/>
    <property type="match status" value="1"/>
</dbReference>
<accession>A0A6J7PRI8</accession>
<evidence type="ECO:0000256" key="4">
    <source>
        <dbReference type="ARBA" id="ARBA00022741"/>
    </source>
</evidence>
<dbReference type="Pfam" id="PF03129">
    <property type="entry name" value="HGTP_anticodon"/>
    <property type="match status" value="1"/>
</dbReference>
<dbReference type="AlphaFoldDB" id="A0A6J7PRI8"/>
<keyword evidence="3" id="KW-0436">Ligase</keyword>
<dbReference type="PANTHER" id="PTHR43707:SF1">
    <property type="entry name" value="HISTIDINE--TRNA LIGASE, MITOCHONDRIAL-RELATED"/>
    <property type="match status" value="1"/>
</dbReference>
<dbReference type="InterPro" id="IPR004516">
    <property type="entry name" value="HisRS/HisZ"/>
</dbReference>
<dbReference type="PIRSF" id="PIRSF001549">
    <property type="entry name" value="His-tRNA_synth"/>
    <property type="match status" value="1"/>
</dbReference>
<dbReference type="SUPFAM" id="SSF55681">
    <property type="entry name" value="Class II aaRS and biotin synthetases"/>
    <property type="match status" value="1"/>
</dbReference>
<gene>
    <name evidence="11" type="ORF">UFOPK4098_00026</name>
    <name evidence="12" type="ORF">UFOPK4347_00534</name>
</gene>
<evidence type="ECO:0000313" key="11">
    <source>
        <dbReference type="EMBL" id="CAB5006139.1"/>
    </source>
</evidence>
<dbReference type="EMBL" id="CAFBPN010000001">
    <property type="protein sequence ID" value="CAB5006139.1"/>
    <property type="molecule type" value="Genomic_DNA"/>
</dbReference>
<dbReference type="NCBIfam" id="TIGR00442">
    <property type="entry name" value="hisS"/>
    <property type="match status" value="1"/>
</dbReference>
<evidence type="ECO:0000259" key="10">
    <source>
        <dbReference type="PROSITE" id="PS50862"/>
    </source>
</evidence>
<reference evidence="11" key="1">
    <citation type="submission" date="2020-05" db="EMBL/GenBank/DDBJ databases">
        <authorList>
            <person name="Chiriac C."/>
            <person name="Salcher M."/>
            <person name="Ghai R."/>
            <person name="Kavagutti S V."/>
        </authorList>
    </citation>
    <scope>NUCLEOTIDE SEQUENCE</scope>
</reference>
<evidence type="ECO:0000256" key="8">
    <source>
        <dbReference type="ARBA" id="ARBA00030619"/>
    </source>
</evidence>
<dbReference type="SUPFAM" id="SSF52954">
    <property type="entry name" value="Class II aaRS ABD-related"/>
    <property type="match status" value="1"/>
</dbReference>
<proteinExistence type="inferred from homology"/>
<protein>
    <recommendedName>
        <fullName evidence="2">histidine--tRNA ligase</fullName>
        <ecNumber evidence="2">6.1.1.21</ecNumber>
    </recommendedName>
    <alternativeName>
        <fullName evidence="8">Histidyl-tRNA synthetase</fullName>
    </alternativeName>
</protein>
<dbReference type="GO" id="GO:0005737">
    <property type="term" value="C:cytoplasm"/>
    <property type="evidence" value="ECO:0007669"/>
    <property type="project" value="InterPro"/>
</dbReference>
<dbReference type="CDD" id="cd00859">
    <property type="entry name" value="HisRS_anticodon"/>
    <property type="match status" value="1"/>
</dbReference>
<keyword evidence="7" id="KW-0030">Aminoacyl-tRNA synthetase</keyword>
<dbReference type="GO" id="GO:0005524">
    <property type="term" value="F:ATP binding"/>
    <property type="evidence" value="ECO:0007669"/>
    <property type="project" value="UniProtKB-KW"/>
</dbReference>
<dbReference type="EC" id="6.1.1.21" evidence="2"/>
<evidence type="ECO:0000256" key="3">
    <source>
        <dbReference type="ARBA" id="ARBA00022598"/>
    </source>
</evidence>
<evidence type="ECO:0000256" key="1">
    <source>
        <dbReference type="ARBA" id="ARBA00008226"/>
    </source>
</evidence>
<dbReference type="InterPro" id="IPR006195">
    <property type="entry name" value="aa-tRNA-synth_II"/>
</dbReference>
<evidence type="ECO:0000256" key="5">
    <source>
        <dbReference type="ARBA" id="ARBA00022840"/>
    </source>
</evidence>
<evidence type="ECO:0000313" key="12">
    <source>
        <dbReference type="EMBL" id="CAB5062946.1"/>
    </source>
</evidence>
<sequence length="420" mass="45726">MPSFQTTPGTRDILPPDAARWRAFVESFDSVVSLAGFQHIVVPMFEDLGVFQRLGDATDVVTKEMYDFVDKGGRHVALRPEQTAGVCRSYAQHRPTSPWKVWYGGPNFRYERAQHGRYRQFDQVGVEALGSDDPLLDVEVIALAVEFFHGLGLRNVVLHINSLGDSGDRSRYVDALAQYFESHIEKLSPESVATLERNPLRVLDSKRENEQAVVSQAPSISGYLSDEAASHFAQVKQGLEALGISYVVNERLVRGLDYYCRTTFEFQSTALESAQTAVGGGGRYDGLVEDLGGPATPGIGFAIGLDRTLLACDAENVFPHPSTKADVFVIDTTGGMQALQLCQQFRNAGLTSERTYGARAMKAQMKAADKAGASFAVIIGTDELSQGVATVKSMVDGNQEEIPLESVVQHVAAQLGKVNS</sequence>
<organism evidence="11">
    <name type="scientific">freshwater metagenome</name>
    <dbReference type="NCBI Taxonomy" id="449393"/>
    <lineage>
        <taxon>unclassified sequences</taxon>
        <taxon>metagenomes</taxon>
        <taxon>ecological metagenomes</taxon>
    </lineage>
</organism>
<dbReference type="HAMAP" id="MF_00127">
    <property type="entry name" value="His_tRNA_synth"/>
    <property type="match status" value="1"/>
</dbReference>
<comment type="catalytic activity">
    <reaction evidence="9">
        <text>tRNA(His) + L-histidine + ATP = L-histidyl-tRNA(His) + AMP + diphosphate + H(+)</text>
        <dbReference type="Rhea" id="RHEA:17313"/>
        <dbReference type="Rhea" id="RHEA-COMP:9665"/>
        <dbReference type="Rhea" id="RHEA-COMP:9689"/>
        <dbReference type="ChEBI" id="CHEBI:15378"/>
        <dbReference type="ChEBI" id="CHEBI:30616"/>
        <dbReference type="ChEBI" id="CHEBI:33019"/>
        <dbReference type="ChEBI" id="CHEBI:57595"/>
        <dbReference type="ChEBI" id="CHEBI:78442"/>
        <dbReference type="ChEBI" id="CHEBI:78527"/>
        <dbReference type="ChEBI" id="CHEBI:456215"/>
        <dbReference type="EC" id="6.1.1.21"/>
    </reaction>
</comment>
<dbReference type="InterPro" id="IPR015807">
    <property type="entry name" value="His-tRNA-ligase"/>
</dbReference>
<dbReference type="Pfam" id="PF13393">
    <property type="entry name" value="tRNA-synt_His"/>
    <property type="match status" value="1"/>
</dbReference>
<keyword evidence="5" id="KW-0067">ATP-binding</keyword>
<dbReference type="InterPro" id="IPR041715">
    <property type="entry name" value="HisRS-like_core"/>
</dbReference>
<dbReference type="EMBL" id="CAFBQU010000009">
    <property type="protein sequence ID" value="CAB5062946.1"/>
    <property type="molecule type" value="Genomic_DNA"/>
</dbReference>
<evidence type="ECO:0000256" key="7">
    <source>
        <dbReference type="ARBA" id="ARBA00023146"/>
    </source>
</evidence>
<dbReference type="InterPro" id="IPR004154">
    <property type="entry name" value="Anticodon-bd"/>
</dbReference>
<evidence type="ECO:0000256" key="2">
    <source>
        <dbReference type="ARBA" id="ARBA00012815"/>
    </source>
</evidence>
<dbReference type="InterPro" id="IPR045864">
    <property type="entry name" value="aa-tRNA-synth_II/BPL/LPL"/>
</dbReference>
<feature type="domain" description="Aminoacyl-transfer RNA synthetases class-II family profile" evidence="10">
    <location>
        <begin position="22"/>
        <end position="321"/>
    </location>
</feature>
<dbReference type="CDD" id="cd00773">
    <property type="entry name" value="HisRS-like_core"/>
    <property type="match status" value="1"/>
</dbReference>
<comment type="similarity">
    <text evidence="1">Belongs to the class-II aminoacyl-tRNA synthetase family.</text>
</comment>
<name>A0A6J7PRI8_9ZZZZ</name>
<dbReference type="InterPro" id="IPR033656">
    <property type="entry name" value="HisRS_anticodon"/>
</dbReference>
<dbReference type="Gene3D" id="3.40.50.800">
    <property type="entry name" value="Anticodon-binding domain"/>
    <property type="match status" value="1"/>
</dbReference>
<dbReference type="PANTHER" id="PTHR43707">
    <property type="entry name" value="HISTIDYL-TRNA SYNTHETASE"/>
    <property type="match status" value="1"/>
</dbReference>
<dbReference type="InterPro" id="IPR036621">
    <property type="entry name" value="Anticodon-bd_dom_sf"/>
</dbReference>
<evidence type="ECO:0000256" key="9">
    <source>
        <dbReference type="ARBA" id="ARBA00047639"/>
    </source>
</evidence>
<dbReference type="GO" id="GO:0006427">
    <property type="term" value="P:histidyl-tRNA aminoacylation"/>
    <property type="evidence" value="ECO:0007669"/>
    <property type="project" value="InterPro"/>
</dbReference>
<evidence type="ECO:0000256" key="6">
    <source>
        <dbReference type="ARBA" id="ARBA00022917"/>
    </source>
</evidence>
<keyword evidence="6" id="KW-0648">Protein biosynthesis</keyword>